<accession>A0ABR7M6R4</accession>
<keyword evidence="1" id="KW-1133">Transmembrane helix</keyword>
<comment type="caution">
    <text evidence="2">The sequence shown here is derived from an EMBL/GenBank/DDBJ whole genome shotgun (WGS) entry which is preliminary data.</text>
</comment>
<keyword evidence="1" id="KW-0812">Transmembrane</keyword>
<name>A0ABR7M6R4_9BACT</name>
<gene>
    <name evidence="2" type="ORF">BC349_06770</name>
</gene>
<sequence>MTRPSRKQWVLITIGAIFLALILSVGLFVRLRSVAAVKQLVETLSNGTYGFNASTIRVDPTQMVVRARHIHIYPRKPGVDDTDFELRADSLVLNLEDVLRLLFLNQLRVKSFTIVKPALALHVYKKDSLKPRELVPLHQQVARVQSIFFEVLQSLEVKKCLIRDGSVAYYPEMGNNRNRYFLNNIDLAIDDLHLLKKISNWNRDNQVALRFQLRQPVIEYPDTTIRVNLDKLLWDTRTRKFELAGFGFHKSLTEQGDQSGLRLENIELDSLNWNKLLTEGVVELGELKASKGYFSSNDFRFRKTMDSLRLRNEGNLLDIIGPILVKNLAIKEIEFTTVTHTRRGRENLRIEGENFNVSELLVDKDLPNKIELQELELKVRAYVESGGTKNFQVGFGEININKNNLILTDYFLHSPKGSWYGENSIDVKQLVLVNLSIPALLNGRLKAEELVLGAPVIRLNLPPKRKSARRFPWQRIQRNIARKLDIGTIRILDADVSVTQSGQQVPLVQTDSFFAVIPSRYLLRARDLDSLFRGENSFMLPRLALRIPGWWIDCSNVSFSNQTFSADSTGGFSEDGRIRFDLRQLKAGDINLASIFTGRKNDWMNTLEVGSGSLEINITNGPGTSSGTGSGATDLPPTIVKNIRSGPLQLRIGGNNWLMSTSIDTLSVDGLKNENDNWSWSGLMANGGQIRVKHAEVNGSAESFRITGDQQLVLGRGDWEINDKRFQLKARMEGIRMDHRISGPGIKFSMIRQIDLQQPIIDVLLKRSDAPEEDTGEETSTLLPAINLVDPTVMVSRESLEGRESLFSARGGKISTAAIEIKDDRFITDAIRLDQVTIERKTAKLKLHLPSLTLHTGKIEYGLGEAFETSVLALETRSAHIHYIDSGRRVSLLGVNARLQKPFQLNSSKDSMAKLFTILPQVNFQAEKIEQENDTRQFNLYRISMDAADKSLQFDSLSWTARLSRDSFFRSLAFEKDYITLGTGAGRLREFEYRSSGPRSYWHAGRLNLSDMDLLVERDKRITDDTVTYRPMLIKSLQQLPFSFMLEEIDLSHARIRYHEINEKNGAESRIWFTEMNGNILHAGNAAIGAGDSLRISLNTKLMGAGPMKFLFSQSYSDSLQGFEILSTVGRMNLDALSPLLQPLVNVRIKSGQADTVWMKVSANDLSASGRISSEYRDLKIHLLQEDGQKRGFMSFLANTVVPNKKKRSSELYRERLRNKSIFNYWGKIALSGLFTNLGIEKPPKKKKTK</sequence>
<keyword evidence="1" id="KW-0472">Membrane</keyword>
<proteinExistence type="predicted"/>
<evidence type="ECO:0000313" key="2">
    <source>
        <dbReference type="EMBL" id="MBC6490728.1"/>
    </source>
</evidence>
<organism evidence="2 3">
    <name type="scientific">Flavihumibacter stibioxidans</name>
    <dbReference type="NCBI Taxonomy" id="1834163"/>
    <lineage>
        <taxon>Bacteria</taxon>
        <taxon>Pseudomonadati</taxon>
        <taxon>Bacteroidota</taxon>
        <taxon>Chitinophagia</taxon>
        <taxon>Chitinophagales</taxon>
        <taxon>Chitinophagaceae</taxon>
        <taxon>Flavihumibacter</taxon>
    </lineage>
</organism>
<protein>
    <recommendedName>
        <fullName evidence="4">AsmA-like C-terminal domain-containing protein</fullName>
    </recommendedName>
</protein>
<keyword evidence="3" id="KW-1185">Reference proteome</keyword>
<dbReference type="RefSeq" id="WP_187256084.1">
    <property type="nucleotide sequence ID" value="NZ_JBHULF010000014.1"/>
</dbReference>
<evidence type="ECO:0000313" key="3">
    <source>
        <dbReference type="Proteomes" id="UP000765802"/>
    </source>
</evidence>
<feature type="transmembrane region" description="Helical" evidence="1">
    <location>
        <begin position="9"/>
        <end position="29"/>
    </location>
</feature>
<reference evidence="2 3" key="1">
    <citation type="submission" date="2016-07" db="EMBL/GenBank/DDBJ databases">
        <title>Genome analysis of Flavihumibacter stibioxidans YS-17.</title>
        <authorList>
            <person name="Shi K."/>
            <person name="Han Y."/>
            <person name="Wang G."/>
        </authorList>
    </citation>
    <scope>NUCLEOTIDE SEQUENCE [LARGE SCALE GENOMIC DNA]</scope>
    <source>
        <strain evidence="2 3">YS-17</strain>
    </source>
</reference>
<dbReference type="EMBL" id="MBUA01000012">
    <property type="protein sequence ID" value="MBC6490728.1"/>
    <property type="molecule type" value="Genomic_DNA"/>
</dbReference>
<evidence type="ECO:0000256" key="1">
    <source>
        <dbReference type="SAM" id="Phobius"/>
    </source>
</evidence>
<evidence type="ECO:0008006" key="4">
    <source>
        <dbReference type="Google" id="ProtNLM"/>
    </source>
</evidence>
<dbReference type="Proteomes" id="UP000765802">
    <property type="component" value="Unassembled WGS sequence"/>
</dbReference>